<protein>
    <submittedName>
        <fullName evidence="6">Zinc ABC transporter substrate-binding protein</fullName>
    </submittedName>
</protein>
<dbReference type="AlphaFoldDB" id="A0AA41R5L4"/>
<gene>
    <name evidence="6" type="ORF">MRX98_12965</name>
</gene>
<accession>A0AA41R5L4</accession>
<evidence type="ECO:0000256" key="4">
    <source>
        <dbReference type="SAM" id="MobiDB-lite"/>
    </source>
</evidence>
<dbReference type="PANTHER" id="PTHR42953">
    <property type="entry name" value="HIGH-AFFINITY ZINC UPTAKE SYSTEM PROTEIN ZNUA-RELATED"/>
    <property type="match status" value="1"/>
</dbReference>
<feature type="signal peptide" evidence="5">
    <location>
        <begin position="1"/>
        <end position="23"/>
    </location>
</feature>
<sequence length="305" mass="33748">MGVKRISLILVFLLCLAVGNAVADDSLTVFVSILPQQYFVHQIAGDLVQVQVMVSPGAGPHTYEPKPAQMAALAGARLYFSVGVAFEQAWLPRFKSVNPNMRVVAMDQGIEKMAMDAHAHHHHDDHPHPHAQVHAHAHAHDDAAALDPHIWLAPPLVKIMAGHTLAALQEELPEHAAVFQANHEAFVDRLDRLHRRIAEMLTDHQGMRFMVFHPSWGYFAHTYGLLQVPIEVEGKAPKPAQLQQLILEARAADIKVIFVQPQFSTRSARMIAEAIEGDVVAADPLAYEWEAGLLEQATALQRALR</sequence>
<reference evidence="6" key="1">
    <citation type="submission" date="2022-04" db="EMBL/GenBank/DDBJ databases">
        <title>Desulfatitalea alkaliphila sp. nov., a novel anaerobic sulfate-reducing bacterium isolated from terrestrial mud volcano, Taman Peninsula, Russia.</title>
        <authorList>
            <person name="Khomyakova M.A."/>
            <person name="Merkel A.Y."/>
            <person name="Slobodkin A.I."/>
        </authorList>
    </citation>
    <scope>NUCLEOTIDE SEQUENCE</scope>
    <source>
        <strain evidence="6">M08but</strain>
    </source>
</reference>
<evidence type="ECO:0000313" key="6">
    <source>
        <dbReference type="EMBL" id="MCJ8501490.1"/>
    </source>
</evidence>
<keyword evidence="3 5" id="KW-0732">Signal</keyword>
<proteinExistence type="inferred from homology"/>
<feature type="region of interest" description="Disordered" evidence="4">
    <location>
        <begin position="117"/>
        <end position="139"/>
    </location>
</feature>
<keyword evidence="2" id="KW-0813">Transport</keyword>
<dbReference type="RefSeq" id="WP_246909310.1">
    <property type="nucleotide sequence ID" value="NZ_JALJRB010000014.1"/>
</dbReference>
<dbReference type="InterPro" id="IPR006127">
    <property type="entry name" value="ZnuA-like"/>
</dbReference>
<dbReference type="InterPro" id="IPR050492">
    <property type="entry name" value="Bact_metal-bind_prot9"/>
</dbReference>
<feature type="chain" id="PRO_5041347222" evidence="5">
    <location>
        <begin position="24"/>
        <end position="305"/>
    </location>
</feature>
<name>A0AA41R5L4_9BACT</name>
<dbReference type="GO" id="GO:0046872">
    <property type="term" value="F:metal ion binding"/>
    <property type="evidence" value="ECO:0007669"/>
    <property type="project" value="InterPro"/>
</dbReference>
<feature type="compositionally biased region" description="Basic and acidic residues" evidence="4">
    <location>
        <begin position="117"/>
        <end position="128"/>
    </location>
</feature>
<dbReference type="SUPFAM" id="SSF53807">
    <property type="entry name" value="Helical backbone' metal receptor"/>
    <property type="match status" value="1"/>
</dbReference>
<evidence type="ECO:0000256" key="3">
    <source>
        <dbReference type="ARBA" id="ARBA00022729"/>
    </source>
</evidence>
<dbReference type="Gene3D" id="3.40.50.1980">
    <property type="entry name" value="Nitrogenase molybdenum iron protein domain"/>
    <property type="match status" value="2"/>
</dbReference>
<evidence type="ECO:0000256" key="5">
    <source>
        <dbReference type="SAM" id="SignalP"/>
    </source>
</evidence>
<dbReference type="EMBL" id="JALJRB010000014">
    <property type="protein sequence ID" value="MCJ8501490.1"/>
    <property type="molecule type" value="Genomic_DNA"/>
</dbReference>
<evidence type="ECO:0000256" key="1">
    <source>
        <dbReference type="ARBA" id="ARBA00011028"/>
    </source>
</evidence>
<dbReference type="PANTHER" id="PTHR42953:SF3">
    <property type="entry name" value="HIGH-AFFINITY ZINC UPTAKE SYSTEM PROTEIN ZNUA"/>
    <property type="match status" value="1"/>
</dbReference>
<keyword evidence="7" id="KW-1185">Reference proteome</keyword>
<comment type="caution">
    <text evidence="6">The sequence shown here is derived from an EMBL/GenBank/DDBJ whole genome shotgun (WGS) entry which is preliminary data.</text>
</comment>
<evidence type="ECO:0000256" key="2">
    <source>
        <dbReference type="ARBA" id="ARBA00022448"/>
    </source>
</evidence>
<dbReference type="Proteomes" id="UP001165427">
    <property type="component" value="Unassembled WGS sequence"/>
</dbReference>
<comment type="similarity">
    <text evidence="1">Belongs to the bacterial solute-binding protein 9 family.</text>
</comment>
<dbReference type="Pfam" id="PF01297">
    <property type="entry name" value="ZnuA"/>
    <property type="match status" value="1"/>
</dbReference>
<dbReference type="GO" id="GO:0030001">
    <property type="term" value="P:metal ion transport"/>
    <property type="evidence" value="ECO:0007669"/>
    <property type="project" value="InterPro"/>
</dbReference>
<evidence type="ECO:0000313" key="7">
    <source>
        <dbReference type="Proteomes" id="UP001165427"/>
    </source>
</evidence>
<organism evidence="6 7">
    <name type="scientific">Desulfatitalea alkaliphila</name>
    <dbReference type="NCBI Taxonomy" id="2929485"/>
    <lineage>
        <taxon>Bacteria</taxon>
        <taxon>Pseudomonadati</taxon>
        <taxon>Thermodesulfobacteriota</taxon>
        <taxon>Desulfobacteria</taxon>
        <taxon>Desulfobacterales</taxon>
        <taxon>Desulfosarcinaceae</taxon>
        <taxon>Desulfatitalea</taxon>
    </lineage>
</organism>